<evidence type="ECO:0000313" key="2">
    <source>
        <dbReference type="Proteomes" id="UP000236655"/>
    </source>
</evidence>
<name>A0A2I7N9C6_9NEIS</name>
<dbReference type="NCBIfam" id="TIGR03344">
    <property type="entry name" value="VI_effect_Hcp1"/>
    <property type="match status" value="1"/>
</dbReference>
<keyword evidence="2" id="KW-1185">Reference proteome</keyword>
<dbReference type="AlphaFoldDB" id="A0A2I7N9C6"/>
<dbReference type="PANTHER" id="PTHR34319:SF6">
    <property type="entry name" value="MAJOR EXPORTED PROTEIN"/>
    <property type="match status" value="1"/>
</dbReference>
<dbReference type="OrthoDB" id="5066999at2"/>
<proteinExistence type="predicted"/>
<dbReference type="EMBL" id="CP024847">
    <property type="protein sequence ID" value="AUR53064.1"/>
    <property type="molecule type" value="Genomic_DNA"/>
</dbReference>
<dbReference type="InterPro" id="IPR052947">
    <property type="entry name" value="T6SS_Hcp1_domain"/>
</dbReference>
<organism evidence="1 2">
    <name type="scientific">Aquella oligotrophica</name>
    <dbReference type="NCBI Taxonomy" id="2067065"/>
    <lineage>
        <taxon>Bacteria</taxon>
        <taxon>Pseudomonadati</taxon>
        <taxon>Pseudomonadota</taxon>
        <taxon>Betaproteobacteria</taxon>
        <taxon>Neisseriales</taxon>
        <taxon>Neisseriaceae</taxon>
        <taxon>Aquella</taxon>
    </lineage>
</organism>
<gene>
    <name evidence="1" type="ORF">CUN60_12435</name>
</gene>
<dbReference type="PANTHER" id="PTHR34319">
    <property type="entry name" value="MAJOR EXPORTED PROTEIN"/>
    <property type="match status" value="1"/>
</dbReference>
<accession>A0A2I7N9C6</accession>
<dbReference type="Pfam" id="PF05638">
    <property type="entry name" value="T6SS_HCP"/>
    <property type="match status" value="1"/>
</dbReference>
<reference evidence="2" key="1">
    <citation type="submission" date="2017-11" db="EMBL/GenBank/DDBJ databases">
        <authorList>
            <person name="Chan K.G."/>
            <person name="Lee L.S."/>
        </authorList>
    </citation>
    <scope>NUCLEOTIDE SEQUENCE [LARGE SCALE GENOMIC DNA]</scope>
    <source>
        <strain evidence="2">DSM 100970</strain>
    </source>
</reference>
<dbReference type="SUPFAM" id="SSF141452">
    <property type="entry name" value="Hcp1-like"/>
    <property type="match status" value="1"/>
</dbReference>
<dbReference type="Proteomes" id="UP000236655">
    <property type="component" value="Chromosome"/>
</dbReference>
<sequence length="162" mass="18228">MAITIYATIQGSSQGAIQGDVKQQGRENTILGYALDHDVEIPRDTHTGLAVGQRIHNPVVLTTEIGKHTPKIFQACSTGEPLDVTLDFYRINDKGLEEKYYTVKLTKAIVVNSREWFPETFIADNKPYKHMQTISMSYEKISWIDNINSTEAEDAWNAPKLA</sequence>
<evidence type="ECO:0000313" key="1">
    <source>
        <dbReference type="EMBL" id="AUR53064.1"/>
    </source>
</evidence>
<dbReference type="InterPro" id="IPR036624">
    <property type="entry name" value="Hcp1-lik_sf"/>
</dbReference>
<dbReference type="KEGG" id="nba:CUN60_12435"/>
<dbReference type="RefSeq" id="WP_102952350.1">
    <property type="nucleotide sequence ID" value="NZ_CP024847.1"/>
</dbReference>
<protein>
    <submittedName>
        <fullName evidence="1">Type VI secretion system tube protein Hcp</fullName>
    </submittedName>
</protein>
<dbReference type="InterPro" id="IPR008514">
    <property type="entry name" value="T6SS_Hcp"/>
</dbReference>
<dbReference type="Gene3D" id="2.30.110.20">
    <property type="entry name" value="Hcp1-like"/>
    <property type="match status" value="1"/>
</dbReference>